<dbReference type="NCBIfam" id="TIGR02595">
    <property type="entry name" value="PEP_CTERM"/>
    <property type="match status" value="1"/>
</dbReference>
<dbReference type="AlphaFoldDB" id="A0AAE9YNT0"/>
<dbReference type="EMBL" id="CP059735">
    <property type="protein sequence ID" value="WDD97484.1"/>
    <property type="molecule type" value="Genomic_DNA"/>
</dbReference>
<organism evidence="2 3">
    <name type="scientific">Thalassomonas actiniarum</name>
    <dbReference type="NCBI Taxonomy" id="485447"/>
    <lineage>
        <taxon>Bacteria</taxon>
        <taxon>Pseudomonadati</taxon>
        <taxon>Pseudomonadota</taxon>
        <taxon>Gammaproteobacteria</taxon>
        <taxon>Alteromonadales</taxon>
        <taxon>Colwelliaceae</taxon>
        <taxon>Thalassomonas</taxon>
    </lineage>
</organism>
<dbReference type="RefSeq" id="WP_044831986.1">
    <property type="nucleotide sequence ID" value="NZ_CP059735.1"/>
</dbReference>
<dbReference type="Proteomes" id="UP000032568">
    <property type="component" value="Chromosome"/>
</dbReference>
<evidence type="ECO:0000313" key="3">
    <source>
        <dbReference type="Proteomes" id="UP000032568"/>
    </source>
</evidence>
<keyword evidence="3" id="KW-1185">Reference proteome</keyword>
<evidence type="ECO:0000259" key="1">
    <source>
        <dbReference type="Pfam" id="PF07589"/>
    </source>
</evidence>
<gene>
    <name evidence="2" type="ORF">SG35_019470</name>
</gene>
<proteinExistence type="predicted"/>
<reference evidence="2 3" key="2">
    <citation type="journal article" date="2022" name="Mar. Drugs">
        <title>Bioassay-Guided Fractionation Leads to the Detection of Cholic Acid Generated by the Rare Thalassomonas sp.</title>
        <authorList>
            <person name="Pheiffer F."/>
            <person name="Schneider Y.K."/>
            <person name="Hansen E.H."/>
            <person name="Andersen J.H."/>
            <person name="Isaksson J."/>
            <person name="Busche T."/>
            <person name="R C."/>
            <person name="Kalinowski J."/>
            <person name="Zyl L.V."/>
            <person name="Trindade M."/>
        </authorList>
    </citation>
    <scope>NUCLEOTIDE SEQUENCE [LARGE SCALE GENOMIC DNA]</scope>
    <source>
        <strain evidence="2 3">A5K-106</strain>
    </source>
</reference>
<dbReference type="Pfam" id="PF07589">
    <property type="entry name" value="PEP-CTERM"/>
    <property type="match status" value="1"/>
</dbReference>
<name>A0AAE9YNT0_9GAMM</name>
<accession>A0AAE9YNT0</accession>
<reference evidence="2 3" key="1">
    <citation type="journal article" date="2015" name="Genome Announc.">
        <title>Draft Genome Sequences of Marine Isolates of Thalassomonas viridans and Thalassomonas actiniarum.</title>
        <authorList>
            <person name="Olonade I."/>
            <person name="van Zyl L.J."/>
            <person name="Trindade M."/>
        </authorList>
    </citation>
    <scope>NUCLEOTIDE SEQUENCE [LARGE SCALE GENOMIC DNA]</scope>
    <source>
        <strain evidence="2 3">A5K-106</strain>
    </source>
</reference>
<dbReference type="KEGG" id="tact:SG35_019470"/>
<protein>
    <submittedName>
        <fullName evidence="2">PEP-CTERM sorting domain-containing protein</fullName>
    </submittedName>
</protein>
<evidence type="ECO:0000313" key="2">
    <source>
        <dbReference type="EMBL" id="WDD97484.1"/>
    </source>
</evidence>
<dbReference type="InterPro" id="IPR013424">
    <property type="entry name" value="Ice-binding_C"/>
</dbReference>
<feature type="domain" description="Ice-binding protein C-terminal" evidence="1">
    <location>
        <begin position="67"/>
        <end position="88"/>
    </location>
</feature>
<sequence length="92" mass="9623">MIVVEGAFQWHLLFTVMLSHIGNANAYAEAIMDPLSSVSDVSLTGYTITSSAITENTGLQVVSEVADVPEPATGALLALGLMGLAGRRMKNS</sequence>